<name>A0A150LZJ1_9BACI</name>
<dbReference type="Proteomes" id="UP000075683">
    <property type="component" value="Unassembled WGS sequence"/>
</dbReference>
<reference evidence="1 2" key="1">
    <citation type="submission" date="2016-01" db="EMBL/GenBank/DDBJ databases">
        <title>Draft Genome Sequences of Seven Thermophilic Sporeformers Isolated from Foods.</title>
        <authorList>
            <person name="Berendsen E.M."/>
            <person name="Wells-Bennik M.H."/>
            <person name="Krawcyk A.O."/>
            <person name="De Jong A."/>
            <person name="Holsappel S."/>
            <person name="Eijlander R.T."/>
            <person name="Kuipers O.P."/>
        </authorList>
    </citation>
    <scope>NUCLEOTIDE SEQUENCE [LARGE SCALE GENOMIC DNA]</scope>
    <source>
        <strain evidence="1 2">B4135</strain>
    </source>
</reference>
<accession>A0A150LZJ1</accession>
<sequence length="58" mass="6550">MKKIAGRGAVYCRCEKGINDKVKAVQKAGRSAFCRLFLPFAVRAPEARPYARSRVFIF</sequence>
<dbReference type="EMBL" id="LQYT01000053">
    <property type="protein sequence ID" value="KYD17760.1"/>
    <property type="molecule type" value="Genomic_DNA"/>
</dbReference>
<evidence type="ECO:0000313" key="1">
    <source>
        <dbReference type="EMBL" id="KYD17760.1"/>
    </source>
</evidence>
<organism evidence="1 2">
    <name type="scientific">Caldibacillus debilis</name>
    <dbReference type="NCBI Taxonomy" id="301148"/>
    <lineage>
        <taxon>Bacteria</taxon>
        <taxon>Bacillati</taxon>
        <taxon>Bacillota</taxon>
        <taxon>Bacilli</taxon>
        <taxon>Bacillales</taxon>
        <taxon>Bacillaceae</taxon>
        <taxon>Caldibacillus</taxon>
    </lineage>
</organism>
<evidence type="ECO:0000313" key="2">
    <source>
        <dbReference type="Proteomes" id="UP000075683"/>
    </source>
</evidence>
<proteinExistence type="predicted"/>
<dbReference type="AlphaFoldDB" id="A0A150LZJ1"/>
<dbReference type="STRING" id="301148.B4135_2431"/>
<protein>
    <submittedName>
        <fullName evidence="1">Uncharacterized protein</fullName>
    </submittedName>
</protein>
<comment type="caution">
    <text evidence="1">The sequence shown here is derived from an EMBL/GenBank/DDBJ whole genome shotgun (WGS) entry which is preliminary data.</text>
</comment>
<gene>
    <name evidence="1" type="ORF">B4135_2431</name>
</gene>